<proteinExistence type="predicted"/>
<dbReference type="PANTHER" id="PTHR33406">
    <property type="entry name" value="MEMBRANE PROTEIN MJ1562-RELATED"/>
    <property type="match status" value="1"/>
</dbReference>
<keyword evidence="3 6" id="KW-0812">Transmembrane</keyword>
<dbReference type="PANTHER" id="PTHR33406:SF13">
    <property type="entry name" value="MEMBRANE PROTEIN YDFJ"/>
    <property type="match status" value="1"/>
</dbReference>
<comment type="subcellular location">
    <subcellularLocation>
        <location evidence="1">Cell membrane</location>
        <topology evidence="1">Multi-pass membrane protein</topology>
    </subcellularLocation>
</comment>
<dbReference type="Pfam" id="PF03176">
    <property type="entry name" value="MMPL"/>
    <property type="match status" value="2"/>
</dbReference>
<feature type="transmembrane region" description="Helical" evidence="6">
    <location>
        <begin position="31"/>
        <end position="48"/>
    </location>
</feature>
<dbReference type="InterPro" id="IPR004869">
    <property type="entry name" value="MMPL_dom"/>
</dbReference>
<dbReference type="InterPro" id="IPR000731">
    <property type="entry name" value="SSD"/>
</dbReference>
<protein>
    <submittedName>
        <fullName evidence="8">MMPL family transporter</fullName>
    </submittedName>
</protein>
<reference evidence="8 9" key="2">
    <citation type="submission" date="2023-10" db="EMBL/GenBank/DDBJ databases">
        <authorList>
            <person name="Han X.F."/>
        </authorList>
    </citation>
    <scope>NUCLEOTIDE SEQUENCE [LARGE SCALE GENOMIC DNA]</scope>
    <source>
        <strain evidence="8 9">KCTC 39840</strain>
    </source>
</reference>
<evidence type="ECO:0000256" key="1">
    <source>
        <dbReference type="ARBA" id="ARBA00004651"/>
    </source>
</evidence>
<dbReference type="RefSeq" id="WP_318597618.1">
    <property type="nucleotide sequence ID" value="NZ_JAWSTH010000030.1"/>
</dbReference>
<feature type="transmembrane region" description="Helical" evidence="6">
    <location>
        <begin position="564"/>
        <end position="583"/>
    </location>
</feature>
<dbReference type="InterPro" id="IPR050545">
    <property type="entry name" value="Mycobact_MmpL"/>
</dbReference>
<evidence type="ECO:0000313" key="9">
    <source>
        <dbReference type="Proteomes" id="UP001284601"/>
    </source>
</evidence>
<comment type="caution">
    <text evidence="8">The sequence shown here is derived from an EMBL/GenBank/DDBJ whole genome shotgun (WGS) entry which is preliminary data.</text>
</comment>
<feature type="transmembrane region" description="Helical" evidence="6">
    <location>
        <begin position="603"/>
        <end position="626"/>
    </location>
</feature>
<evidence type="ECO:0000256" key="2">
    <source>
        <dbReference type="ARBA" id="ARBA00022475"/>
    </source>
</evidence>
<feature type="transmembrane region" description="Helical" evidence="6">
    <location>
        <begin position="682"/>
        <end position="705"/>
    </location>
</feature>
<evidence type="ECO:0000259" key="7">
    <source>
        <dbReference type="PROSITE" id="PS50156"/>
    </source>
</evidence>
<keyword evidence="5 6" id="KW-0472">Membrane</keyword>
<dbReference type="Gene3D" id="1.20.1640.10">
    <property type="entry name" value="Multidrug efflux transporter AcrB transmembrane domain"/>
    <property type="match status" value="2"/>
</dbReference>
<evidence type="ECO:0000256" key="4">
    <source>
        <dbReference type="ARBA" id="ARBA00022989"/>
    </source>
</evidence>
<feature type="transmembrane region" description="Helical" evidence="6">
    <location>
        <begin position="339"/>
        <end position="363"/>
    </location>
</feature>
<evidence type="ECO:0000256" key="3">
    <source>
        <dbReference type="ARBA" id="ARBA00022692"/>
    </source>
</evidence>
<keyword evidence="2" id="KW-1003">Cell membrane</keyword>
<accession>A0ABU4HRW1</accession>
<dbReference type="SUPFAM" id="SSF82866">
    <property type="entry name" value="Multidrug efflux transporter AcrB transmembrane domain"/>
    <property type="match status" value="2"/>
</dbReference>
<feature type="transmembrane region" description="Helical" evidence="6">
    <location>
        <begin position="532"/>
        <end position="552"/>
    </location>
</feature>
<keyword evidence="9" id="KW-1185">Reference proteome</keyword>
<feature type="transmembrane region" description="Helical" evidence="6">
    <location>
        <begin position="307"/>
        <end position="327"/>
    </location>
</feature>
<name>A0ABU4HRW1_9ACTN</name>
<feature type="transmembrane region" description="Helical" evidence="6">
    <location>
        <begin position="652"/>
        <end position="670"/>
    </location>
</feature>
<feature type="transmembrane region" description="Helical" evidence="6">
    <location>
        <begin position="233"/>
        <end position="253"/>
    </location>
</feature>
<keyword evidence="4 6" id="KW-1133">Transmembrane helix</keyword>
<evidence type="ECO:0000256" key="6">
    <source>
        <dbReference type="SAM" id="Phobius"/>
    </source>
</evidence>
<feature type="transmembrane region" description="Helical" evidence="6">
    <location>
        <begin position="210"/>
        <end position="228"/>
    </location>
</feature>
<sequence>MRTTPISAQPVDRTGRWLASLTHWVLAHKRLVAVGWLALTLVGFYGAAKVTDALNENFTMPDSASTITNERIVSRFDSGGATPPLVAVVTLPSGTTASAPAVRADLRTLEQDLARAVPGARIASFGSTSEPAYVSDDGRTTFAIVHPPSTVVEDAGPSGNEISDATLARAEQAAAGARVGGAEVRLTGAALLAREAPGESGGPSFLNETLIAGVGALIVLVFVFASALALVPLLMAVVAIPVTLLAVWGLTALTEVNLVVVFLVSLIGLGVAIDYALLIVMRWREERERGRSNEEAIVHAAGTAGRAVLFSGTTVAIGLLSALVLPVPFLRSMGYGGLLIPLASVAVALTLLPVVLATVGPVADARRLRRTDRAERHWAAWARLVIRHRVAAALGGTAVLVALCIVAQGMLLGSPEARSLGGTGDPKAALEQLDRSGIGAAPLAPIEVLTPAARADDTAARLAAVDGVRAASAPRGAWRADGDAVVEVLPRSDTNSQAGRDAVDAVRDAAAALPATTVGGGTAETIDFVDGVYGSFPLMLVLISVVTFVLLARAFRSIVLPAKAIAMNLLSVFATWGVMTLVWQHGVGTELLFGVGPSGAVLSWAPVIVFAFIYGLSMDYEVFILARMREEYDRTGSTDEAVVRGMAGTGRLVTSAALIVFLAFASMATAGDADLQVLATGLAAGVLIDALIVRSLLVPATVSWLGRWNWWMPERGRRLLRLPAVIPAAESVNTSSARAPGGRH</sequence>
<feature type="transmembrane region" description="Helical" evidence="6">
    <location>
        <begin position="259"/>
        <end position="281"/>
    </location>
</feature>
<gene>
    <name evidence="8" type="ORF">R7226_13100</name>
</gene>
<reference evidence="9" key="1">
    <citation type="submission" date="2023-07" db="EMBL/GenBank/DDBJ databases">
        <title>Conexibacter stalactiti sp. nov., isolated from stalactites in a lava cave and emended description of the genus Conexibacter.</title>
        <authorList>
            <person name="Lee S.D."/>
        </authorList>
    </citation>
    <scope>NUCLEOTIDE SEQUENCE [LARGE SCALE GENOMIC DNA]</scope>
    <source>
        <strain evidence="9">KCTC 39840</strain>
    </source>
</reference>
<dbReference type="Proteomes" id="UP001284601">
    <property type="component" value="Unassembled WGS sequence"/>
</dbReference>
<dbReference type="PROSITE" id="PS50156">
    <property type="entry name" value="SSD"/>
    <property type="match status" value="1"/>
</dbReference>
<organism evidence="8 9">
    <name type="scientific">Conexibacter stalactiti</name>
    <dbReference type="NCBI Taxonomy" id="1940611"/>
    <lineage>
        <taxon>Bacteria</taxon>
        <taxon>Bacillati</taxon>
        <taxon>Actinomycetota</taxon>
        <taxon>Thermoleophilia</taxon>
        <taxon>Solirubrobacterales</taxon>
        <taxon>Conexibacteraceae</taxon>
        <taxon>Conexibacter</taxon>
    </lineage>
</organism>
<evidence type="ECO:0000256" key="5">
    <source>
        <dbReference type="ARBA" id="ARBA00023136"/>
    </source>
</evidence>
<feature type="domain" description="SSD" evidence="7">
    <location>
        <begin position="227"/>
        <end position="358"/>
    </location>
</feature>
<dbReference type="EMBL" id="JAWSTH010000030">
    <property type="protein sequence ID" value="MDW5595280.1"/>
    <property type="molecule type" value="Genomic_DNA"/>
</dbReference>
<feature type="transmembrane region" description="Helical" evidence="6">
    <location>
        <begin position="390"/>
        <end position="411"/>
    </location>
</feature>
<evidence type="ECO:0000313" key="8">
    <source>
        <dbReference type="EMBL" id="MDW5595280.1"/>
    </source>
</evidence>